<feature type="non-terminal residue" evidence="2">
    <location>
        <position position="702"/>
    </location>
</feature>
<dbReference type="EMBL" id="AFBQ01000143">
    <property type="protein sequence ID" value="EHY31565.1"/>
    <property type="molecule type" value="Genomic_DNA"/>
</dbReference>
<evidence type="ECO:0000256" key="1">
    <source>
        <dbReference type="SAM" id="Phobius"/>
    </source>
</evidence>
<dbReference type="Proteomes" id="UP000004956">
    <property type="component" value="Unassembled WGS sequence"/>
</dbReference>
<keyword evidence="1" id="KW-1133">Transmembrane helix</keyword>
<feature type="transmembrane region" description="Helical" evidence="1">
    <location>
        <begin position="432"/>
        <end position="452"/>
    </location>
</feature>
<protein>
    <recommendedName>
        <fullName evidence="4">Membrane transport protein MMPL domain-containing protein</fullName>
    </recommendedName>
</protein>
<feature type="transmembrane region" description="Helical" evidence="1">
    <location>
        <begin position="260"/>
        <end position="278"/>
    </location>
</feature>
<feature type="transmembrane region" description="Helical" evidence="1">
    <location>
        <begin position="674"/>
        <end position="701"/>
    </location>
</feature>
<dbReference type="GO" id="GO:0005886">
    <property type="term" value="C:plasma membrane"/>
    <property type="evidence" value="ECO:0007669"/>
    <property type="project" value="TreeGrafter"/>
</dbReference>
<keyword evidence="1" id="KW-0812">Transmembrane</keyword>
<dbReference type="InterPro" id="IPR050545">
    <property type="entry name" value="Mycobact_MmpL"/>
</dbReference>
<comment type="caution">
    <text evidence="2">The sequence shown here is derived from an EMBL/GenBank/DDBJ whole genome shotgun (WGS) entry which is preliminary data.</text>
</comment>
<dbReference type="PANTHER" id="PTHR33406:SF13">
    <property type="entry name" value="MEMBRANE PROTEIN YDFJ"/>
    <property type="match status" value="1"/>
</dbReference>
<accession>H3KE89</accession>
<dbReference type="STRING" id="762967.HMPREF9440_01053"/>
<dbReference type="HOGENOM" id="CLU_017576_0_0_4"/>
<feature type="transmembrane region" description="Helical" evidence="1">
    <location>
        <begin position="351"/>
        <end position="374"/>
    </location>
</feature>
<organism evidence="2 3">
    <name type="scientific">Sutterella parvirubra YIT 11816</name>
    <dbReference type="NCBI Taxonomy" id="762967"/>
    <lineage>
        <taxon>Bacteria</taxon>
        <taxon>Pseudomonadati</taxon>
        <taxon>Pseudomonadota</taxon>
        <taxon>Betaproteobacteria</taxon>
        <taxon>Burkholderiales</taxon>
        <taxon>Sutterellaceae</taxon>
        <taxon>Sutterella</taxon>
    </lineage>
</organism>
<evidence type="ECO:0000313" key="2">
    <source>
        <dbReference type="EMBL" id="EHY31565.1"/>
    </source>
</evidence>
<keyword evidence="3" id="KW-1185">Reference proteome</keyword>
<gene>
    <name evidence="2" type="ORF">HMPREF9440_01053</name>
</gene>
<dbReference type="AlphaFoldDB" id="H3KE89"/>
<feature type="transmembrane region" description="Helical" evidence="1">
    <location>
        <begin position="380"/>
        <end position="402"/>
    </location>
</feature>
<dbReference type="PANTHER" id="PTHR33406">
    <property type="entry name" value="MEMBRANE PROTEIN MJ1562-RELATED"/>
    <property type="match status" value="1"/>
</dbReference>
<evidence type="ECO:0000313" key="3">
    <source>
        <dbReference type="Proteomes" id="UP000004956"/>
    </source>
</evidence>
<evidence type="ECO:0008006" key="4">
    <source>
        <dbReference type="Google" id="ProtNLM"/>
    </source>
</evidence>
<keyword evidence="1" id="KW-0472">Membrane</keyword>
<name>H3KE89_9BURK</name>
<sequence>MWAAALAWGLAVLASVIYVASSLIHHPPESDIRGLLPDAGTPQAEKALRAELARRHENTLTLFVSRPEAKDGKVRGGAPVDLQAEARKLAKVLDEAASKLEPALRRSAQADPGRIEAALREAAEAQMTLADEARFGAMSAEALGASALSAAASPVAGAVLDFFHDPQRFATRWAAERLATSPLTALYEDASGTVLARRQPDVLAVLFETGGAPVAERERLEAAVAELETTVRAAFPGMEVMVTGLPRFTLHAVGTAEREMTVLGGVSLAVSVLLGIWWFGNLRTLCAMVLVTLSSFAVAAAAVIGLTGGIHLIALVFGTTLIGITVDYGAHYFCQRLGRGEDAPWTQLKKLLPNLTLAFLSTVLAFGTMALAPLPGLRQMAVFGAAGVAAAFAGVVLWLPVLDVRPIPFRERTRKVAVFLAKLPSVDDLQPAVRAGLIVALAVFVLWGASGLRLTTSLYELNNAPQQMLLDAGRAATLSAAPSISQYYLVTGRDEAERLAREEALERALYEKRGDPAFAGIGLVSEADWFPSPARRAAVAAVKRDVCAKTNLTVEPMLGAPLACMGAASPHPAADQRLKEALTALLPPTVSTPEESASLVLLTGVTAKNVKAAASLGAGIEGVHWRDMPADITETLTLYRDRIAVLLGAGFLLIAVVLAVRFRKEAWRALGPTATASLLTLGLLGAMGESLSLFTVLAGVLL</sequence>
<feature type="transmembrane region" description="Helical" evidence="1">
    <location>
        <begin position="643"/>
        <end position="662"/>
    </location>
</feature>
<reference evidence="2 3" key="1">
    <citation type="submission" date="2011-11" db="EMBL/GenBank/DDBJ databases">
        <authorList>
            <person name="Weinstock G."/>
            <person name="Sodergren E."/>
            <person name="Clifton S."/>
            <person name="Fulton L."/>
            <person name="Fulton B."/>
            <person name="Courtney L."/>
            <person name="Fronick C."/>
            <person name="Harrison M."/>
            <person name="Strong C."/>
            <person name="Farmer C."/>
            <person name="Delahaunty K."/>
            <person name="Markovic C."/>
            <person name="Hall O."/>
            <person name="Minx P."/>
            <person name="Tomlinson C."/>
            <person name="Mitreva M."/>
            <person name="Hou S."/>
            <person name="Chen J."/>
            <person name="Wollam A."/>
            <person name="Pepin K.H."/>
            <person name="Johnson M."/>
            <person name="Bhonagiri V."/>
            <person name="Zhang X."/>
            <person name="Suruliraj S."/>
            <person name="Warren W."/>
            <person name="Chinwalla A."/>
            <person name="Mardis E.R."/>
            <person name="Wilson R.K."/>
        </authorList>
    </citation>
    <scope>NUCLEOTIDE SEQUENCE [LARGE SCALE GENOMIC DNA]</scope>
    <source>
        <strain evidence="2 3">YIT 11816</strain>
    </source>
</reference>
<dbReference type="Gene3D" id="1.20.1640.10">
    <property type="entry name" value="Multidrug efflux transporter AcrB transmembrane domain"/>
    <property type="match status" value="1"/>
</dbReference>
<dbReference type="SUPFAM" id="SSF82866">
    <property type="entry name" value="Multidrug efflux transporter AcrB transmembrane domain"/>
    <property type="match status" value="2"/>
</dbReference>
<proteinExistence type="predicted"/>